<dbReference type="Proteomes" id="UP000198287">
    <property type="component" value="Unassembled WGS sequence"/>
</dbReference>
<organism evidence="5 6">
    <name type="scientific">Folsomia candida</name>
    <name type="common">Springtail</name>
    <dbReference type="NCBI Taxonomy" id="158441"/>
    <lineage>
        <taxon>Eukaryota</taxon>
        <taxon>Metazoa</taxon>
        <taxon>Ecdysozoa</taxon>
        <taxon>Arthropoda</taxon>
        <taxon>Hexapoda</taxon>
        <taxon>Collembola</taxon>
        <taxon>Entomobryomorpha</taxon>
        <taxon>Isotomoidea</taxon>
        <taxon>Isotomidae</taxon>
        <taxon>Proisotominae</taxon>
        <taxon>Folsomia</taxon>
    </lineage>
</organism>
<protein>
    <submittedName>
        <fullName evidence="5">Neuroligin-1</fullName>
    </submittedName>
</protein>
<evidence type="ECO:0000256" key="1">
    <source>
        <dbReference type="ARBA" id="ARBA00005964"/>
    </source>
</evidence>
<dbReference type="AlphaFoldDB" id="A0A226DMK0"/>
<dbReference type="InterPro" id="IPR029058">
    <property type="entry name" value="AB_hydrolase_fold"/>
</dbReference>
<feature type="compositionally biased region" description="Polar residues" evidence="3">
    <location>
        <begin position="9"/>
        <end position="21"/>
    </location>
</feature>
<dbReference type="InterPro" id="IPR002018">
    <property type="entry name" value="CarbesteraseB"/>
</dbReference>
<evidence type="ECO:0000259" key="4">
    <source>
        <dbReference type="Pfam" id="PF00135"/>
    </source>
</evidence>
<accession>A0A226DMK0</accession>
<evidence type="ECO:0000256" key="3">
    <source>
        <dbReference type="SAM" id="MobiDB-lite"/>
    </source>
</evidence>
<feature type="domain" description="Carboxylesterase type B" evidence="4">
    <location>
        <begin position="39"/>
        <end position="101"/>
    </location>
</feature>
<evidence type="ECO:0000313" key="5">
    <source>
        <dbReference type="EMBL" id="OXA45887.1"/>
    </source>
</evidence>
<dbReference type="Gene3D" id="3.40.50.1820">
    <property type="entry name" value="alpha/beta hydrolase"/>
    <property type="match status" value="1"/>
</dbReference>
<keyword evidence="2" id="KW-0325">Glycoprotein</keyword>
<gene>
    <name evidence="5" type="ORF">Fcan01_19380</name>
</gene>
<comment type="similarity">
    <text evidence="1">Belongs to the type-B carboxylesterase/lipase family.</text>
</comment>
<evidence type="ECO:0000256" key="2">
    <source>
        <dbReference type="ARBA" id="ARBA00023180"/>
    </source>
</evidence>
<reference evidence="5 6" key="1">
    <citation type="submission" date="2015-12" db="EMBL/GenBank/DDBJ databases">
        <title>The genome of Folsomia candida.</title>
        <authorList>
            <person name="Faddeeva A."/>
            <person name="Derks M.F."/>
            <person name="Anvar Y."/>
            <person name="Smit S."/>
            <person name="Van Straalen N."/>
            <person name="Roelofs D."/>
        </authorList>
    </citation>
    <scope>NUCLEOTIDE SEQUENCE [LARGE SCALE GENOMIC DNA]</scope>
    <source>
        <strain evidence="5 6">VU population</strain>
        <tissue evidence="5">Whole body</tissue>
    </source>
</reference>
<dbReference type="PANTHER" id="PTHR43903">
    <property type="entry name" value="NEUROLIGIN"/>
    <property type="match status" value="1"/>
</dbReference>
<keyword evidence="6" id="KW-1185">Reference proteome</keyword>
<dbReference type="InterPro" id="IPR051093">
    <property type="entry name" value="Neuroligin/BSAL"/>
</dbReference>
<dbReference type="EMBL" id="LNIX01000016">
    <property type="protein sequence ID" value="OXA45887.1"/>
    <property type="molecule type" value="Genomic_DNA"/>
</dbReference>
<evidence type="ECO:0000313" key="6">
    <source>
        <dbReference type="Proteomes" id="UP000198287"/>
    </source>
</evidence>
<name>A0A226DMK0_FOLCA</name>
<sequence length="113" mass="12669">MPSRARISSPKNPAGTNLRTLDQTENWTMPRSSIAFFRLELNVKISEGKVDRPVPCLIFIHGDDFSYGGGHPYDPTMLVSQGNIIVITFNFRLGILGECSTTPHLRKRKHATE</sequence>
<proteinExistence type="inferred from homology"/>
<dbReference type="SUPFAM" id="SSF53474">
    <property type="entry name" value="alpha/beta-Hydrolases"/>
    <property type="match status" value="1"/>
</dbReference>
<comment type="caution">
    <text evidence="5">The sequence shown here is derived from an EMBL/GenBank/DDBJ whole genome shotgun (WGS) entry which is preliminary data.</text>
</comment>
<feature type="region of interest" description="Disordered" evidence="3">
    <location>
        <begin position="1"/>
        <end position="21"/>
    </location>
</feature>
<dbReference type="Pfam" id="PF00135">
    <property type="entry name" value="COesterase"/>
    <property type="match status" value="1"/>
</dbReference>